<dbReference type="eggNOG" id="COG0614">
    <property type="taxonomic scope" value="Bacteria"/>
</dbReference>
<comment type="similarity">
    <text evidence="2">Belongs to the bacterial solute-binding protein 8 family.</text>
</comment>
<keyword evidence="3" id="KW-0813">Transport</keyword>
<dbReference type="SUPFAM" id="SSF53807">
    <property type="entry name" value="Helical backbone' metal receptor"/>
    <property type="match status" value="1"/>
</dbReference>
<dbReference type="InterPro" id="IPR051313">
    <property type="entry name" value="Bact_iron-sidero_bind"/>
</dbReference>
<evidence type="ECO:0000256" key="4">
    <source>
        <dbReference type="ARBA" id="ARBA00022729"/>
    </source>
</evidence>
<dbReference type="PROSITE" id="PS50983">
    <property type="entry name" value="FE_B12_PBP"/>
    <property type="match status" value="1"/>
</dbReference>
<evidence type="ECO:0000313" key="6">
    <source>
        <dbReference type="EMBL" id="BAK35957.1"/>
    </source>
</evidence>
<evidence type="ECO:0000259" key="5">
    <source>
        <dbReference type="PROSITE" id="PS50983"/>
    </source>
</evidence>
<dbReference type="PANTHER" id="PTHR30532:SF24">
    <property type="entry name" value="FERRIC ENTEROBACTIN-BINDING PERIPLASMIC PROTEIN FEPB"/>
    <property type="match status" value="1"/>
</dbReference>
<accession>F5XJQ7</accession>
<dbReference type="InterPro" id="IPR002491">
    <property type="entry name" value="ABC_transptr_periplasmic_BD"/>
</dbReference>
<dbReference type="KEGG" id="mph:MLP_29430"/>
<dbReference type="RefSeq" id="WP_013863826.1">
    <property type="nucleotide sequence ID" value="NC_015635.1"/>
</dbReference>
<feature type="domain" description="Fe/B12 periplasmic-binding" evidence="5">
    <location>
        <begin position="70"/>
        <end position="340"/>
    </location>
</feature>
<proteinExistence type="inferred from homology"/>
<organism evidence="6 7">
    <name type="scientific">Microlunatus phosphovorus (strain ATCC 700054 / DSM 10555 / JCM 9379 / NBRC 101784 / NCIMB 13414 / VKM Ac-1990 / NM-1)</name>
    <dbReference type="NCBI Taxonomy" id="1032480"/>
    <lineage>
        <taxon>Bacteria</taxon>
        <taxon>Bacillati</taxon>
        <taxon>Actinomycetota</taxon>
        <taxon>Actinomycetes</taxon>
        <taxon>Propionibacteriales</taxon>
        <taxon>Propionibacteriaceae</taxon>
        <taxon>Microlunatus</taxon>
    </lineage>
</organism>
<evidence type="ECO:0000256" key="3">
    <source>
        <dbReference type="ARBA" id="ARBA00022448"/>
    </source>
</evidence>
<dbReference type="GO" id="GO:0030288">
    <property type="term" value="C:outer membrane-bounded periplasmic space"/>
    <property type="evidence" value="ECO:0007669"/>
    <property type="project" value="TreeGrafter"/>
</dbReference>
<evidence type="ECO:0000256" key="1">
    <source>
        <dbReference type="ARBA" id="ARBA00004196"/>
    </source>
</evidence>
<dbReference type="InterPro" id="IPR006311">
    <property type="entry name" value="TAT_signal"/>
</dbReference>
<dbReference type="EMBL" id="AP012204">
    <property type="protein sequence ID" value="BAK35957.1"/>
    <property type="molecule type" value="Genomic_DNA"/>
</dbReference>
<keyword evidence="4" id="KW-0732">Signal</keyword>
<dbReference type="GO" id="GO:1901678">
    <property type="term" value="P:iron coordination entity transport"/>
    <property type="evidence" value="ECO:0007669"/>
    <property type="project" value="UniProtKB-ARBA"/>
</dbReference>
<reference evidence="6 7" key="1">
    <citation type="submission" date="2011-05" db="EMBL/GenBank/DDBJ databases">
        <title>Whole genome sequence of Microlunatus phosphovorus NM-1.</title>
        <authorList>
            <person name="Hosoyama A."/>
            <person name="Sasaki K."/>
            <person name="Harada T."/>
            <person name="Igarashi R."/>
            <person name="Kawakoshi A."/>
            <person name="Sasagawa M."/>
            <person name="Fukada J."/>
            <person name="Nakamura S."/>
            <person name="Katano Y."/>
            <person name="Hanada S."/>
            <person name="Kamagata Y."/>
            <person name="Nakamura N."/>
            <person name="Yamazaki S."/>
            <person name="Fujita N."/>
        </authorList>
    </citation>
    <scope>NUCLEOTIDE SEQUENCE [LARGE SCALE GENOMIC DNA]</scope>
    <source>
        <strain evidence="7">ATCC 700054 / DSM 10555 / JCM 9379 / NBRC 101784 / NCIMB 13414 / VKM Ac-1990 / NM-1</strain>
    </source>
</reference>
<dbReference type="AlphaFoldDB" id="F5XJQ7"/>
<dbReference type="HOGENOM" id="CLU_038034_1_1_11"/>
<dbReference type="Pfam" id="PF01497">
    <property type="entry name" value="Peripla_BP_2"/>
    <property type="match status" value="1"/>
</dbReference>
<comment type="subcellular location">
    <subcellularLocation>
        <location evidence="1">Cell envelope</location>
    </subcellularLocation>
</comment>
<keyword evidence="7" id="KW-1185">Reference proteome</keyword>
<dbReference type="STRING" id="1032480.MLP_29430"/>
<evidence type="ECO:0000256" key="2">
    <source>
        <dbReference type="ARBA" id="ARBA00008814"/>
    </source>
</evidence>
<protein>
    <submittedName>
        <fullName evidence="6">Putative ABC transporter substrate-binding protein</fullName>
    </submittedName>
</protein>
<evidence type="ECO:0000313" key="7">
    <source>
        <dbReference type="Proteomes" id="UP000007947"/>
    </source>
</evidence>
<dbReference type="Proteomes" id="UP000007947">
    <property type="component" value="Chromosome"/>
</dbReference>
<sequence>MNQRDPRISRRDVVRGLSILAAGPWLLSCAATTPSDGAPGSNAAPDQEAAFPVTLTHKYGTTTVTAAPKRIVVVGLVEQDALLALGIVPVATSQWYEAPGGVFPWATEALGGAPLPTVLDNSSDGVPVEKVAALEPDLIIAVYSGITKKEYDLLSKLAPVAAQPGDYVDYGVPWDEATLTVAAAVGKPAAGQALVDRVRDKIAKAGEEFSGGTGAIVSPYEGVYVFGPEDPRGRLLQQLGFDFPSALLEGRPKNAYGWSLSAERAVDLDDLDVVIWLDTEQQVDSSLGKVWTSTKANVEGRDIYITPQGDEIYDAAFNMVTPLSLPYVLDRYVPQLRAAADGDPATKVPA</sequence>
<dbReference type="PANTHER" id="PTHR30532">
    <property type="entry name" value="IRON III DICITRATE-BINDING PERIPLASMIC PROTEIN"/>
    <property type="match status" value="1"/>
</dbReference>
<dbReference type="PROSITE" id="PS51257">
    <property type="entry name" value="PROKAR_LIPOPROTEIN"/>
    <property type="match status" value="1"/>
</dbReference>
<dbReference type="Gene3D" id="3.40.50.1980">
    <property type="entry name" value="Nitrogenase molybdenum iron protein domain"/>
    <property type="match status" value="2"/>
</dbReference>
<dbReference type="OrthoDB" id="1846031at2"/>
<dbReference type="PROSITE" id="PS51318">
    <property type="entry name" value="TAT"/>
    <property type="match status" value="1"/>
</dbReference>
<gene>
    <name evidence="6" type="ordered locus">MLP_29430</name>
</gene>
<name>F5XJQ7_MICPN</name>